<organism evidence="1 2">
    <name type="scientific">Novipirellula artificiosorum</name>
    <dbReference type="NCBI Taxonomy" id="2528016"/>
    <lineage>
        <taxon>Bacteria</taxon>
        <taxon>Pseudomonadati</taxon>
        <taxon>Planctomycetota</taxon>
        <taxon>Planctomycetia</taxon>
        <taxon>Pirellulales</taxon>
        <taxon>Pirellulaceae</taxon>
        <taxon>Novipirellula</taxon>
    </lineage>
</organism>
<dbReference type="AlphaFoldDB" id="A0A5C6DXM6"/>
<keyword evidence="2" id="KW-1185">Reference proteome</keyword>
<proteinExistence type="predicted"/>
<evidence type="ECO:0000313" key="1">
    <source>
        <dbReference type="EMBL" id="TWU39796.1"/>
    </source>
</evidence>
<gene>
    <name evidence="1" type="ORF">Poly41_26520</name>
</gene>
<dbReference type="Proteomes" id="UP000319143">
    <property type="component" value="Unassembled WGS sequence"/>
</dbReference>
<sequence>MPYYCWGCAVTVTARSSHADPSGPVHRFADRNLLPFLLLIGSLPTPAESNAKFLFYLLPLKNLWAIDRIRAGVFLRIGDGYAMVAQEQTEQLTGPCDGIFLLSKG</sequence>
<reference evidence="1 2" key="1">
    <citation type="submission" date="2019-02" db="EMBL/GenBank/DDBJ databases">
        <title>Deep-cultivation of Planctomycetes and their phenomic and genomic characterization uncovers novel biology.</title>
        <authorList>
            <person name="Wiegand S."/>
            <person name="Jogler M."/>
            <person name="Boedeker C."/>
            <person name="Pinto D."/>
            <person name="Vollmers J."/>
            <person name="Rivas-Marin E."/>
            <person name="Kohn T."/>
            <person name="Peeters S.H."/>
            <person name="Heuer A."/>
            <person name="Rast P."/>
            <person name="Oberbeckmann S."/>
            <person name="Bunk B."/>
            <person name="Jeske O."/>
            <person name="Meyerdierks A."/>
            <person name="Storesund J.E."/>
            <person name="Kallscheuer N."/>
            <person name="Luecker S."/>
            <person name="Lage O.M."/>
            <person name="Pohl T."/>
            <person name="Merkel B.J."/>
            <person name="Hornburger P."/>
            <person name="Mueller R.-W."/>
            <person name="Bruemmer F."/>
            <person name="Labrenz M."/>
            <person name="Spormann A.M."/>
            <person name="Op Den Camp H."/>
            <person name="Overmann J."/>
            <person name="Amann R."/>
            <person name="Jetten M.S.M."/>
            <person name="Mascher T."/>
            <person name="Medema M.H."/>
            <person name="Devos D.P."/>
            <person name="Kaster A.-K."/>
            <person name="Ovreas L."/>
            <person name="Rohde M."/>
            <person name="Galperin M.Y."/>
            <person name="Jogler C."/>
        </authorList>
    </citation>
    <scope>NUCLEOTIDE SEQUENCE [LARGE SCALE GENOMIC DNA]</scope>
    <source>
        <strain evidence="1 2">Poly41</strain>
    </source>
</reference>
<comment type="caution">
    <text evidence="1">The sequence shown here is derived from an EMBL/GenBank/DDBJ whole genome shotgun (WGS) entry which is preliminary data.</text>
</comment>
<accession>A0A5C6DXM6</accession>
<name>A0A5C6DXM6_9BACT</name>
<evidence type="ECO:0000313" key="2">
    <source>
        <dbReference type="Proteomes" id="UP000319143"/>
    </source>
</evidence>
<dbReference type="EMBL" id="SJPV01000003">
    <property type="protein sequence ID" value="TWU39796.1"/>
    <property type="molecule type" value="Genomic_DNA"/>
</dbReference>
<protein>
    <submittedName>
        <fullName evidence="1">Uncharacterized protein</fullName>
    </submittedName>
</protein>